<proteinExistence type="inferred from homology"/>
<reference evidence="5" key="1">
    <citation type="journal article" date="2019" name="Int. J. Syst. Evol. Microbiol.">
        <title>The Global Catalogue of Microorganisms (GCM) 10K type strain sequencing project: providing services to taxonomists for standard genome sequencing and annotation.</title>
        <authorList>
            <consortium name="The Broad Institute Genomics Platform"/>
            <consortium name="The Broad Institute Genome Sequencing Center for Infectious Disease"/>
            <person name="Wu L."/>
            <person name="Ma J."/>
        </authorList>
    </citation>
    <scope>NUCLEOTIDE SEQUENCE [LARGE SCALE GENOMIC DNA]</scope>
    <source>
        <strain evidence="5">KCTC 52607</strain>
    </source>
</reference>
<evidence type="ECO:0000313" key="5">
    <source>
        <dbReference type="Proteomes" id="UP001595456"/>
    </source>
</evidence>
<dbReference type="Gene3D" id="2.40.50.100">
    <property type="match status" value="1"/>
</dbReference>
<protein>
    <submittedName>
        <fullName evidence="4">Efflux RND transporter periplasmic adaptor subunit</fullName>
    </submittedName>
</protein>
<dbReference type="PANTHER" id="PTHR30469:SF11">
    <property type="entry name" value="BLL4320 PROTEIN"/>
    <property type="match status" value="1"/>
</dbReference>
<dbReference type="PANTHER" id="PTHR30469">
    <property type="entry name" value="MULTIDRUG RESISTANCE PROTEIN MDTA"/>
    <property type="match status" value="1"/>
</dbReference>
<dbReference type="Pfam" id="PF25954">
    <property type="entry name" value="Beta-barrel_RND_2"/>
    <property type="match status" value="1"/>
</dbReference>
<dbReference type="EMBL" id="JBHRST010000020">
    <property type="protein sequence ID" value="MFC3098759.1"/>
    <property type="molecule type" value="Genomic_DNA"/>
</dbReference>
<evidence type="ECO:0000256" key="1">
    <source>
        <dbReference type="ARBA" id="ARBA00009477"/>
    </source>
</evidence>
<dbReference type="Gene3D" id="2.40.30.170">
    <property type="match status" value="1"/>
</dbReference>
<dbReference type="NCBIfam" id="TIGR01730">
    <property type="entry name" value="RND_mfp"/>
    <property type="match status" value="1"/>
</dbReference>
<dbReference type="Gene3D" id="1.10.287.470">
    <property type="entry name" value="Helix hairpin bin"/>
    <property type="match status" value="1"/>
</dbReference>
<comment type="similarity">
    <text evidence="1">Belongs to the membrane fusion protein (MFP) (TC 8.A.1) family.</text>
</comment>
<dbReference type="SUPFAM" id="SSF111369">
    <property type="entry name" value="HlyD-like secretion proteins"/>
    <property type="match status" value="1"/>
</dbReference>
<feature type="domain" description="CusB-like beta-barrel" evidence="2">
    <location>
        <begin position="178"/>
        <end position="251"/>
    </location>
</feature>
<dbReference type="Gene3D" id="2.40.420.20">
    <property type="match status" value="1"/>
</dbReference>
<dbReference type="RefSeq" id="WP_336926486.1">
    <property type="nucleotide sequence ID" value="NZ_JBANRO010000007.1"/>
</dbReference>
<evidence type="ECO:0000259" key="3">
    <source>
        <dbReference type="Pfam" id="PF25967"/>
    </source>
</evidence>
<dbReference type="InterPro" id="IPR006143">
    <property type="entry name" value="RND_pump_MFP"/>
</dbReference>
<organism evidence="4 5">
    <name type="scientific">Alteraurantiacibacter palmitatis</name>
    <dbReference type="NCBI Taxonomy" id="2054628"/>
    <lineage>
        <taxon>Bacteria</taxon>
        <taxon>Pseudomonadati</taxon>
        <taxon>Pseudomonadota</taxon>
        <taxon>Alphaproteobacteria</taxon>
        <taxon>Sphingomonadales</taxon>
        <taxon>Erythrobacteraceae</taxon>
        <taxon>Alteraurantiacibacter</taxon>
    </lineage>
</organism>
<evidence type="ECO:0000313" key="4">
    <source>
        <dbReference type="EMBL" id="MFC3098759.1"/>
    </source>
</evidence>
<dbReference type="InterPro" id="IPR058792">
    <property type="entry name" value="Beta-barrel_RND_2"/>
</dbReference>
<feature type="domain" description="Multidrug resistance protein MdtA-like C-terminal permuted SH3" evidence="3">
    <location>
        <begin position="265"/>
        <end position="312"/>
    </location>
</feature>
<dbReference type="InterPro" id="IPR058627">
    <property type="entry name" value="MdtA-like_C"/>
</dbReference>
<sequence length="336" mass="35223">MLSACAAEAEAPPRSPPLVSAEEVRQHSFADVIEAVGTANANEQVVIAANVTERVERVLFSDSMPVARGQLLAVLSQASEQALLDGAIAAEQQANSQYERINALFERGFATQAQLDQQLAAAQRARAQSEEARAAISDRMIRAPFAGYTGLRTISAGAVVQAGTPLVTVSDISRIKLDFPVPETLFARLAPGQAIEASAAAFPGQVFSGRISAIDPVIDLNSRAVMVRAVLPNPGARLKPGMLLTVRIRQSERMADAVPELAVIGQGDRRSVFVLDADNVARSVTVTTGLRDGGLVEVQGLPPGARVVTEGVLKVTDGMQVRVADGAAATQEAEAG</sequence>
<comment type="caution">
    <text evidence="4">The sequence shown here is derived from an EMBL/GenBank/DDBJ whole genome shotgun (WGS) entry which is preliminary data.</text>
</comment>
<gene>
    <name evidence="4" type="ORF">ACFODU_13265</name>
</gene>
<accession>A0ABV7EA75</accession>
<dbReference type="Pfam" id="PF25967">
    <property type="entry name" value="RND-MFP_C"/>
    <property type="match status" value="1"/>
</dbReference>
<evidence type="ECO:0000259" key="2">
    <source>
        <dbReference type="Pfam" id="PF25954"/>
    </source>
</evidence>
<keyword evidence="5" id="KW-1185">Reference proteome</keyword>
<name>A0ABV7EA75_9SPHN</name>
<dbReference type="Proteomes" id="UP001595456">
    <property type="component" value="Unassembled WGS sequence"/>
</dbReference>